<accession>A0ACC1JCS1</accession>
<evidence type="ECO:0000313" key="1">
    <source>
        <dbReference type="EMBL" id="KAJ1947033.1"/>
    </source>
</evidence>
<keyword evidence="2" id="KW-1185">Reference proteome</keyword>
<organism evidence="1 2">
    <name type="scientific">Linderina macrospora</name>
    <dbReference type="NCBI Taxonomy" id="4868"/>
    <lineage>
        <taxon>Eukaryota</taxon>
        <taxon>Fungi</taxon>
        <taxon>Fungi incertae sedis</taxon>
        <taxon>Zoopagomycota</taxon>
        <taxon>Kickxellomycotina</taxon>
        <taxon>Kickxellomycetes</taxon>
        <taxon>Kickxellales</taxon>
        <taxon>Kickxellaceae</taxon>
        <taxon>Linderina</taxon>
    </lineage>
</organism>
<feature type="non-terminal residue" evidence="1">
    <location>
        <position position="599"/>
    </location>
</feature>
<evidence type="ECO:0000313" key="2">
    <source>
        <dbReference type="Proteomes" id="UP001150603"/>
    </source>
</evidence>
<reference evidence="1" key="1">
    <citation type="submission" date="2022-07" db="EMBL/GenBank/DDBJ databases">
        <title>Phylogenomic reconstructions and comparative analyses of Kickxellomycotina fungi.</title>
        <authorList>
            <person name="Reynolds N.K."/>
            <person name="Stajich J.E."/>
            <person name="Barry K."/>
            <person name="Grigoriev I.V."/>
            <person name="Crous P."/>
            <person name="Smith M.E."/>
        </authorList>
    </citation>
    <scope>NUCLEOTIDE SEQUENCE</scope>
    <source>
        <strain evidence="1">NRRL 5244</strain>
    </source>
</reference>
<dbReference type="Proteomes" id="UP001150603">
    <property type="component" value="Unassembled WGS sequence"/>
</dbReference>
<protein>
    <submittedName>
        <fullName evidence="1">Uncharacterized protein</fullName>
    </submittedName>
</protein>
<comment type="caution">
    <text evidence="1">The sequence shown here is derived from an EMBL/GenBank/DDBJ whole genome shotgun (WGS) entry which is preliminary data.</text>
</comment>
<proteinExistence type="predicted"/>
<gene>
    <name evidence="1" type="ORF">FBU59_001923</name>
</gene>
<name>A0ACC1JCS1_9FUNG</name>
<dbReference type="EMBL" id="JANBPW010000968">
    <property type="protein sequence ID" value="KAJ1947033.1"/>
    <property type="molecule type" value="Genomic_DNA"/>
</dbReference>
<sequence length="599" mass="62547">MGSTRKTASPGVAPSASSGAAGGGGTGARTGIWVHFSRDADYAQNRRGRCVYCHNYYSCSSGSTGNMWRHIKRSHPEKIPNAAPLATHGQTPSKSEPAAAAAATAASGSDSRPRKRQATSAASPSTVAMERAAMPVPNTLTGRGQAAGSGNTQTTGGGGSGSSLQAARNLEESLLGEVSSAVRAARGDDAEIGDIGSGTEALLLKLLVTLAGRNTAAVERAQMQSSAASLLGVLDGLSALASRSQAAIADSAQSLQQNQQQLGTAQQHTQQQQQQQQAAHVSGDLAMLAARQARTATGGSAGLSESNVAESHRHSTDALAAAILAAVRQGAAEASSGIESAERQQQKMVQAYVDYMVRELVPAERMLAPGMQALMSEIAPAGSAAPTLAQLGAELARQYEQRTAQLRQALADVPGRIAVSIGTGSISSTTAYLAVYAHWVDAGFARRSALLDWRSTAGAATSGDIIAAFEAALAQFDLFRRLGTVTTSYTREFVEFLNQAETICHARGAEFDLDRSQATCIASTLLDAQSTLLSLLYSSAEEGELPPLERLYRVVQRVRRAQGPAARQLVDLYRAHALDLATLEVDETRLWASTLAFVN</sequence>